<evidence type="ECO:0000256" key="2">
    <source>
        <dbReference type="SAM" id="SignalP"/>
    </source>
</evidence>
<dbReference type="Proteomes" id="UP000007800">
    <property type="component" value="Unassembled WGS sequence"/>
</dbReference>
<gene>
    <name evidence="3" type="ORF">Pmar_PMAR016401</name>
</gene>
<name>C5L162_PERM5</name>
<reference evidence="3 4" key="1">
    <citation type="submission" date="2008-07" db="EMBL/GenBank/DDBJ databases">
        <authorList>
            <person name="El-Sayed N."/>
            <person name="Caler E."/>
            <person name="Inman J."/>
            <person name="Amedeo P."/>
            <person name="Hass B."/>
            <person name="Wortman J."/>
        </authorList>
    </citation>
    <scope>NUCLEOTIDE SEQUENCE [LARGE SCALE GENOMIC DNA]</scope>
    <source>
        <strain evidence="4">ATCC 50983 / TXsc</strain>
    </source>
</reference>
<protein>
    <submittedName>
        <fullName evidence="3">Uncharacterized protein</fullName>
    </submittedName>
</protein>
<dbReference type="InParanoid" id="C5L162"/>
<dbReference type="RefSeq" id="XP_002777653.1">
    <property type="nucleotide sequence ID" value="XM_002777607.1"/>
</dbReference>
<keyword evidence="2" id="KW-0732">Signal</keyword>
<feature type="chain" id="PRO_5002952211" evidence="2">
    <location>
        <begin position="24"/>
        <end position="290"/>
    </location>
</feature>
<evidence type="ECO:0000313" key="3">
    <source>
        <dbReference type="EMBL" id="EER09469.1"/>
    </source>
</evidence>
<feature type="signal peptide" evidence="2">
    <location>
        <begin position="1"/>
        <end position="23"/>
    </location>
</feature>
<feature type="compositionally biased region" description="Basic and acidic residues" evidence="1">
    <location>
        <begin position="86"/>
        <end position="97"/>
    </location>
</feature>
<dbReference type="AlphaFoldDB" id="C5L162"/>
<feature type="compositionally biased region" description="Polar residues" evidence="1">
    <location>
        <begin position="98"/>
        <end position="113"/>
    </location>
</feature>
<dbReference type="GeneID" id="9052430"/>
<dbReference type="EMBL" id="GG678232">
    <property type="protein sequence ID" value="EER09469.1"/>
    <property type="molecule type" value="Genomic_DNA"/>
</dbReference>
<feature type="region of interest" description="Disordered" evidence="1">
    <location>
        <begin position="85"/>
        <end position="133"/>
    </location>
</feature>
<evidence type="ECO:0000313" key="4">
    <source>
        <dbReference type="Proteomes" id="UP000007800"/>
    </source>
</evidence>
<sequence length="290" mass="32218">MVIIFNACRLEACLCLMVMEVTGTTQLDRSYSESRRTYHTAPAYDHLVTTYGGSNYYQQPHNYRDRIQAGIYEATVRKPVAYSHQRAAEENIPKRSNEVSPSLQKKYDSSSQEPDGEVDPPPIKDAGQGEDACISSQPELNASTREPNFPLGWSIASRFIPSGAVKREYDMSLSRPGSPSYKVRHEAIKFFQVLMSPETPHFQSVGEGWALNGFMYRLTRDDDVGVVLRQVEDPSKDGDTARILLSVITRDSRVGRGNTPKMTAAIDAWDFALRQLVSGATAQTVGTIGT</sequence>
<proteinExistence type="predicted"/>
<organism evidence="4">
    <name type="scientific">Perkinsus marinus (strain ATCC 50983 / TXsc)</name>
    <dbReference type="NCBI Taxonomy" id="423536"/>
    <lineage>
        <taxon>Eukaryota</taxon>
        <taxon>Sar</taxon>
        <taxon>Alveolata</taxon>
        <taxon>Perkinsozoa</taxon>
        <taxon>Perkinsea</taxon>
        <taxon>Perkinsida</taxon>
        <taxon>Perkinsidae</taxon>
        <taxon>Perkinsus</taxon>
    </lineage>
</organism>
<accession>C5L162</accession>
<keyword evidence="4" id="KW-1185">Reference proteome</keyword>
<evidence type="ECO:0000256" key="1">
    <source>
        <dbReference type="SAM" id="MobiDB-lite"/>
    </source>
</evidence>